<proteinExistence type="predicted"/>
<dbReference type="EMBL" id="JAKVPQ010000028">
    <property type="protein sequence ID" value="MCH4287605.1"/>
    <property type="molecule type" value="Genomic_DNA"/>
</dbReference>
<protein>
    <submittedName>
        <fullName evidence="2">Tetratricopeptide repeat protein</fullName>
    </submittedName>
</protein>
<evidence type="ECO:0000313" key="3">
    <source>
        <dbReference type="Proteomes" id="UP001202402"/>
    </source>
</evidence>
<dbReference type="PANTHER" id="PTHR12558">
    <property type="entry name" value="CELL DIVISION CYCLE 16,23,27"/>
    <property type="match status" value="1"/>
</dbReference>
<comment type="caution">
    <text evidence="2">The sequence shown here is derived from an EMBL/GenBank/DDBJ whole genome shotgun (WGS) entry which is preliminary data.</text>
</comment>
<feature type="repeat" description="TPR" evidence="1">
    <location>
        <begin position="136"/>
        <end position="169"/>
    </location>
</feature>
<gene>
    <name evidence="2" type="ORF">LQE99_21000</name>
</gene>
<evidence type="ECO:0000313" key="2">
    <source>
        <dbReference type="EMBL" id="MCH4287605.1"/>
    </source>
</evidence>
<accession>A0ABS9RD85</accession>
<feature type="repeat" description="TPR" evidence="1">
    <location>
        <begin position="448"/>
        <end position="481"/>
    </location>
</feature>
<name>A0ABS9RD85_9FIRM</name>
<dbReference type="Pfam" id="PF12895">
    <property type="entry name" value="ANAPC3"/>
    <property type="match status" value="1"/>
</dbReference>
<organism evidence="2 3">
    <name type="scientific">Amedibacillus hominis</name>
    <dbReference type="NCBI Taxonomy" id="2897776"/>
    <lineage>
        <taxon>Bacteria</taxon>
        <taxon>Bacillati</taxon>
        <taxon>Bacillota</taxon>
        <taxon>Erysipelotrichia</taxon>
        <taxon>Erysipelotrichales</taxon>
        <taxon>Erysipelotrichaceae</taxon>
        <taxon>Amedibacillus</taxon>
    </lineage>
</organism>
<feature type="repeat" description="TPR" evidence="1">
    <location>
        <begin position="102"/>
        <end position="135"/>
    </location>
</feature>
<evidence type="ECO:0000256" key="1">
    <source>
        <dbReference type="PROSITE-ProRule" id="PRU00339"/>
    </source>
</evidence>
<keyword evidence="1" id="KW-0802">TPR repeat</keyword>
<dbReference type="SUPFAM" id="SSF81901">
    <property type="entry name" value="HCP-like"/>
    <property type="match status" value="1"/>
</dbReference>
<dbReference type="InterPro" id="IPR019734">
    <property type="entry name" value="TPR_rpt"/>
</dbReference>
<dbReference type="Gene3D" id="1.25.40.10">
    <property type="entry name" value="Tetratricopeptide repeat domain"/>
    <property type="match status" value="4"/>
</dbReference>
<dbReference type="PROSITE" id="PS50293">
    <property type="entry name" value="TPR_REGION"/>
    <property type="match status" value="1"/>
</dbReference>
<feature type="repeat" description="TPR" evidence="1">
    <location>
        <begin position="34"/>
        <end position="67"/>
    </location>
</feature>
<dbReference type="RefSeq" id="WP_117453078.1">
    <property type="nucleotide sequence ID" value="NZ_JAKVPQ010000028.1"/>
</dbReference>
<dbReference type="Pfam" id="PF13181">
    <property type="entry name" value="TPR_8"/>
    <property type="match status" value="4"/>
</dbReference>
<keyword evidence="3" id="KW-1185">Reference proteome</keyword>
<dbReference type="PROSITE" id="PS50005">
    <property type="entry name" value="TPR"/>
    <property type="match status" value="5"/>
</dbReference>
<feature type="repeat" description="TPR" evidence="1">
    <location>
        <begin position="380"/>
        <end position="413"/>
    </location>
</feature>
<reference evidence="2 3" key="1">
    <citation type="submission" date="2022-02" db="EMBL/GenBank/DDBJ databases">
        <title>Genome of Erysipelotrichaceae sp. nov. NSJ-176 isolated from human feces.</title>
        <authorList>
            <person name="Abdugheni R."/>
        </authorList>
    </citation>
    <scope>NUCLEOTIDE SEQUENCE [LARGE SCALE GENOMIC DNA]</scope>
    <source>
        <strain evidence="2 3">NSJ-176</strain>
    </source>
</reference>
<sequence length="502" mass="59491">MDYKQEFEQLVQEKRYEDARILLEQNHIHALEDPFYYANMGWILNQLERFEEAIICLKKGLQLFPEDGWMYSQIAYADDRLGKLDDALDAIDQALKLGFDEPWLHGEKGWCYKEMQKYDEAIQCFEDALMDDENNVWLLAQAAYSYLSKEDYQSAEEYFLKCYRLKPNDDSIFDLVNFYKHVNDFEKAITYLEKTSSQYEGWKQFELGNAYHELGNDGEAVDHLEQSLASGRDDTGVRTLLGDVYDALNQKEESCLHYDQALGYYEKALQRDEENDREWIWQEMIWIAHKEKNYEKKLSYLDRASAEFPNNIWMQYHYARCYSDMNDYANAVKACEKCFDLGEKSKEMLDLYAWNLGRCDKEEKAIETLLKRIDMYGGEEWNYGELGWDYAQLKDYDQALAYFEKALAVNPDSEMHISMIGWCYLRLEQYDQALSYLKHAQDAGRQDGWIFSVMGETYAAIHEYGQAINCFTEALERDYDEPWIHEEIETLREKMNKQKQPG</sequence>
<dbReference type="PANTHER" id="PTHR12558:SF13">
    <property type="entry name" value="CELL DIVISION CYCLE PROTEIN 27 HOMOLOG"/>
    <property type="match status" value="1"/>
</dbReference>
<dbReference type="SMART" id="SM00028">
    <property type="entry name" value="TPR"/>
    <property type="match status" value="11"/>
</dbReference>
<dbReference type="SUPFAM" id="SSF48452">
    <property type="entry name" value="TPR-like"/>
    <property type="match status" value="2"/>
</dbReference>
<dbReference type="InterPro" id="IPR011990">
    <property type="entry name" value="TPR-like_helical_dom_sf"/>
</dbReference>
<dbReference type="Proteomes" id="UP001202402">
    <property type="component" value="Unassembled WGS sequence"/>
</dbReference>
<dbReference type="Pfam" id="PF13176">
    <property type="entry name" value="TPR_7"/>
    <property type="match status" value="1"/>
</dbReference>